<evidence type="ECO:0000256" key="1">
    <source>
        <dbReference type="ARBA" id="ARBA00010652"/>
    </source>
</evidence>
<dbReference type="InterPro" id="IPR038332">
    <property type="entry name" value="PPE_sf"/>
</dbReference>
<evidence type="ECO:0000256" key="2">
    <source>
        <dbReference type="SAM" id="MobiDB-lite"/>
    </source>
</evidence>
<dbReference type="Pfam" id="PF00823">
    <property type="entry name" value="PPE"/>
    <property type="match status" value="1"/>
</dbReference>
<gene>
    <name evidence="6" type="ORF">AWC22_14480</name>
</gene>
<dbReference type="PANTHER" id="PTHR46766">
    <property type="entry name" value="GLUTAMINE-RICH PROTEIN 2"/>
    <property type="match status" value="1"/>
</dbReference>
<dbReference type="GO" id="GO:0052572">
    <property type="term" value="P:response to host immune response"/>
    <property type="evidence" value="ECO:0007669"/>
    <property type="project" value="TreeGrafter"/>
</dbReference>
<comment type="similarity">
    <text evidence="1">Belongs to the mycobacterial PPE family.</text>
</comment>
<keyword evidence="3" id="KW-0472">Membrane</keyword>
<feature type="compositionally biased region" description="Low complexity" evidence="2">
    <location>
        <begin position="378"/>
        <end position="390"/>
    </location>
</feature>
<evidence type="ECO:0000256" key="3">
    <source>
        <dbReference type="SAM" id="Phobius"/>
    </source>
</evidence>
<keyword evidence="7" id="KW-1185">Reference proteome</keyword>
<dbReference type="Pfam" id="PF18878">
    <property type="entry name" value="PPE-PPW"/>
    <property type="match status" value="1"/>
</dbReference>
<reference evidence="6 7" key="1">
    <citation type="submission" date="2016-01" db="EMBL/GenBank/DDBJ databases">
        <title>The new phylogeny of the genus Mycobacterium.</title>
        <authorList>
            <person name="Tarcisio F."/>
            <person name="Conor M."/>
            <person name="Antonella G."/>
            <person name="Elisabetta G."/>
            <person name="Giulia F.S."/>
            <person name="Sara T."/>
            <person name="Anna F."/>
            <person name="Clotilde B."/>
            <person name="Roberto B."/>
            <person name="Veronica D.S."/>
            <person name="Fabio R."/>
            <person name="Monica P."/>
            <person name="Olivier J."/>
            <person name="Enrico T."/>
            <person name="Nicola S."/>
        </authorList>
    </citation>
    <scope>NUCLEOTIDE SEQUENCE [LARGE SCALE GENOMIC DNA]</scope>
    <source>
        <strain evidence="6 7">DSM 45176</strain>
    </source>
</reference>
<feature type="compositionally biased region" description="Pro residues" evidence="2">
    <location>
        <begin position="391"/>
        <end position="413"/>
    </location>
</feature>
<dbReference type="RefSeq" id="WP_085249712.1">
    <property type="nucleotide sequence ID" value="NZ_CAJMWI010000001.1"/>
</dbReference>
<evidence type="ECO:0000313" key="6">
    <source>
        <dbReference type="EMBL" id="ORW83829.1"/>
    </source>
</evidence>
<feature type="region of interest" description="Disordered" evidence="2">
    <location>
        <begin position="378"/>
        <end position="418"/>
    </location>
</feature>
<name>A0A1X2D7U7_9MYCO</name>
<dbReference type="InterPro" id="IPR043641">
    <property type="entry name" value="PPE-PPW_C"/>
</dbReference>
<feature type="transmembrane region" description="Helical" evidence="3">
    <location>
        <begin position="267"/>
        <end position="288"/>
    </location>
</feature>
<organism evidence="6 7">
    <name type="scientific">Mycobacterium riyadhense</name>
    <dbReference type="NCBI Taxonomy" id="486698"/>
    <lineage>
        <taxon>Bacteria</taxon>
        <taxon>Bacillati</taxon>
        <taxon>Actinomycetota</taxon>
        <taxon>Actinomycetes</taxon>
        <taxon>Mycobacteriales</taxon>
        <taxon>Mycobacteriaceae</taxon>
        <taxon>Mycobacterium</taxon>
    </lineage>
</organism>
<evidence type="ECO:0000259" key="5">
    <source>
        <dbReference type="Pfam" id="PF18878"/>
    </source>
</evidence>
<dbReference type="EMBL" id="LQPQ01000039">
    <property type="protein sequence ID" value="ORW83829.1"/>
    <property type="molecule type" value="Genomic_DNA"/>
</dbReference>
<dbReference type="Proteomes" id="UP000193087">
    <property type="component" value="Unassembled WGS sequence"/>
</dbReference>
<evidence type="ECO:0000259" key="4">
    <source>
        <dbReference type="Pfam" id="PF00823"/>
    </source>
</evidence>
<feature type="region of interest" description="Disordered" evidence="2">
    <location>
        <begin position="448"/>
        <end position="486"/>
    </location>
</feature>
<evidence type="ECO:0000313" key="7">
    <source>
        <dbReference type="Proteomes" id="UP000193087"/>
    </source>
</evidence>
<dbReference type="Gene3D" id="1.20.1260.20">
    <property type="entry name" value="PPE superfamily"/>
    <property type="match status" value="1"/>
</dbReference>
<dbReference type="FunFam" id="1.20.1260.20:FF:000001">
    <property type="entry name" value="PPE family protein PPE41"/>
    <property type="match status" value="1"/>
</dbReference>
<feature type="compositionally biased region" description="Low complexity" evidence="2">
    <location>
        <begin position="462"/>
        <end position="472"/>
    </location>
</feature>
<dbReference type="InterPro" id="IPR000030">
    <property type="entry name" value="PPE_dom"/>
</dbReference>
<protein>
    <submittedName>
        <fullName evidence="6">Uncharacterized protein</fullName>
    </submittedName>
</protein>
<dbReference type="OrthoDB" id="4753487at2"/>
<keyword evidence="3" id="KW-1133">Transmembrane helix</keyword>
<feature type="domain" description="PPE" evidence="4">
    <location>
        <begin position="6"/>
        <end position="167"/>
    </location>
</feature>
<dbReference type="GeneID" id="93494642"/>
<sequence length="572" mass="58122">MTVPIWMASPPEAHSALLSSGPGPGPLLAAAAAWKSLSIEYAETAAELAALLAAVQAGTWDGPTAAAYVAAHAPYLAWLMQASANCAAMAAQQETAAAAFTAALAAMPTLPELTANHAVHGVLVATNFFGINTIPIALNEADYARMWIQAATVMSAYQGVATAAVAVAPQTPPAPPIMKGNAPAAAELLPQPRDWQQLILQFLQEIGYTAFYDNVIQPFITWLANIPFLQALFAFDPYLLILGNPLTYLSPLNIAFAIGYPMDIGTYVALLSQTFAFIAADLAAAFASGNPATIGFALLFATVEAVGTIITDTIALLRTLLEQTLVLLPAIVSLVSAPLASLATGAVLVPIGAKGLAALAAVAPPALPAVPATPPVVAAAPSVPTSTSSPSPAPPDVTAPAPTPGSPPPPATSAPPVTGAGIAAGMGAGMENFGYLVGDLNSVAKRSARSSARKKAPEPDSAEAPAAAPTPEEQARSQRRRRTKVKQIDRGWGYMDLEPDIGASDRGATTLGFAGTVAKQTATAAAGLTTLADAEFGGGPRTPMTPATWDCDAGTGKGRGGQHAHPDCAGQT</sequence>
<comment type="caution">
    <text evidence="6">The sequence shown here is derived from an EMBL/GenBank/DDBJ whole genome shotgun (WGS) entry which is preliminary data.</text>
</comment>
<dbReference type="STRING" id="486698.AWC22_14480"/>
<dbReference type="PANTHER" id="PTHR46766:SF1">
    <property type="entry name" value="GLUTAMINE-RICH PROTEIN 2"/>
    <property type="match status" value="1"/>
</dbReference>
<dbReference type="AlphaFoldDB" id="A0A1X2D7U7"/>
<proteinExistence type="inferred from homology"/>
<accession>A0A1X2D7U7</accession>
<feature type="region of interest" description="Disordered" evidence="2">
    <location>
        <begin position="535"/>
        <end position="572"/>
    </location>
</feature>
<feature type="transmembrane region" description="Helical" evidence="3">
    <location>
        <begin position="294"/>
        <end position="317"/>
    </location>
</feature>
<keyword evidence="3" id="KW-0812">Transmembrane</keyword>
<dbReference type="SUPFAM" id="SSF140459">
    <property type="entry name" value="PE/PPE dimer-like"/>
    <property type="match status" value="1"/>
</dbReference>
<feature type="transmembrane region" description="Helical" evidence="3">
    <location>
        <begin position="324"/>
        <end position="349"/>
    </location>
</feature>
<feature type="domain" description="PPE-PPW subfamily C-terminal" evidence="5">
    <location>
        <begin position="503"/>
        <end position="549"/>
    </location>
</feature>
<feature type="transmembrane region" description="Helical" evidence="3">
    <location>
        <begin position="238"/>
        <end position="260"/>
    </location>
</feature>